<dbReference type="AlphaFoldDB" id="A0A1Y2PBR2"/>
<reference evidence="1 2" key="1">
    <citation type="submission" date="2015-03" db="EMBL/GenBank/DDBJ databases">
        <title>Genome sequence of Tenacibaculum sp. S2-2, isolated from intestinal microbiota of sea cucumber, Apostichopus japonicas.</title>
        <authorList>
            <person name="Shao Z."/>
            <person name="Wang L."/>
            <person name="Li X."/>
        </authorList>
    </citation>
    <scope>NUCLEOTIDE SEQUENCE [LARGE SCALE GENOMIC DNA]</scope>
    <source>
        <strain evidence="1 2">S2-2</strain>
    </source>
</reference>
<name>A0A1Y2PBR2_9FLAO</name>
<evidence type="ECO:0000313" key="1">
    <source>
        <dbReference type="EMBL" id="OSY87189.1"/>
    </source>
</evidence>
<dbReference type="InParanoid" id="A0A1Y2PBR2"/>
<dbReference type="RefSeq" id="WP_086031413.1">
    <property type="nucleotide sequence ID" value="NZ_LAPZ01000014.1"/>
</dbReference>
<sequence>MHKKLASDLTSLAHSILKMKNKDEVFALKQKAYEVYEKLSVLAYVEEYINNTPHPTKTKEELLQDVALAFDKKIEEEVVVNKVETPIAEEEKIVHHLEEDNKEEIDTVAEEIAEDVIEDIVEEKIAMKMVEEIIEQPFDEIQEMLFGDDDVKNDVKDVGEKKTATLEEELQDTLPVDVMANLFEKAEPKKTLNDHLQSSIQIGLNDRIAFVKHLFDGDQADFNRVISQLNTFKTEKEAKKFINKMVKPDYDWSEKEEYEARLLEIIERKFA</sequence>
<organism evidence="1 2">
    <name type="scientific">Tenacibaculum holothuriorum</name>
    <dbReference type="NCBI Taxonomy" id="1635173"/>
    <lineage>
        <taxon>Bacteria</taxon>
        <taxon>Pseudomonadati</taxon>
        <taxon>Bacteroidota</taxon>
        <taxon>Flavobacteriia</taxon>
        <taxon>Flavobacteriales</taxon>
        <taxon>Flavobacteriaceae</taxon>
        <taxon>Tenacibaculum</taxon>
    </lineage>
</organism>
<dbReference type="STRING" id="1635173.WH52_13075"/>
<dbReference type="EMBL" id="LAPZ01000014">
    <property type="protein sequence ID" value="OSY87189.1"/>
    <property type="molecule type" value="Genomic_DNA"/>
</dbReference>
<protein>
    <submittedName>
        <fullName evidence="1">Uncharacterized protein</fullName>
    </submittedName>
</protein>
<accession>A0A1Y2PBR2</accession>
<keyword evidence="2" id="KW-1185">Reference proteome</keyword>
<evidence type="ECO:0000313" key="2">
    <source>
        <dbReference type="Proteomes" id="UP000194221"/>
    </source>
</evidence>
<comment type="caution">
    <text evidence="1">The sequence shown here is derived from an EMBL/GenBank/DDBJ whole genome shotgun (WGS) entry which is preliminary data.</text>
</comment>
<dbReference type="Proteomes" id="UP000194221">
    <property type="component" value="Unassembled WGS sequence"/>
</dbReference>
<dbReference type="OrthoDB" id="1100725at2"/>
<proteinExistence type="predicted"/>
<gene>
    <name evidence="1" type="ORF">WH52_13075</name>
</gene>